<evidence type="ECO:0000313" key="3">
    <source>
        <dbReference type="EMBL" id="TCV92340.1"/>
    </source>
</evidence>
<dbReference type="InterPro" id="IPR051058">
    <property type="entry name" value="GDSL_Est/Lipase"/>
</dbReference>
<feature type="signal peptide" evidence="2">
    <location>
        <begin position="1"/>
        <end position="23"/>
    </location>
</feature>
<dbReference type="EMBL" id="SMCS01000007">
    <property type="protein sequence ID" value="TCV92340.1"/>
    <property type="molecule type" value="Genomic_DNA"/>
</dbReference>
<evidence type="ECO:0000256" key="1">
    <source>
        <dbReference type="ARBA" id="ARBA00022801"/>
    </source>
</evidence>
<keyword evidence="2" id="KW-0732">Signal</keyword>
<evidence type="ECO:0000313" key="4">
    <source>
        <dbReference type="Proteomes" id="UP000295645"/>
    </source>
</evidence>
<comment type="caution">
    <text evidence="3">The sequence shown here is derived from an EMBL/GenBank/DDBJ whole genome shotgun (WGS) entry which is preliminary data.</text>
</comment>
<dbReference type="InterPro" id="IPR036514">
    <property type="entry name" value="SGNH_hydro_sf"/>
</dbReference>
<feature type="chain" id="PRO_5020667144" evidence="2">
    <location>
        <begin position="24"/>
        <end position="408"/>
    </location>
</feature>
<proteinExistence type="predicted"/>
<keyword evidence="1" id="KW-0378">Hydrolase</keyword>
<accession>A0A4R3YJE8</accession>
<protein>
    <submittedName>
        <fullName evidence="3">Thermolabile hemolysin</fullName>
    </submittedName>
</protein>
<dbReference type="CDD" id="cd01846">
    <property type="entry name" value="fatty_acyltransferase_like"/>
    <property type="match status" value="1"/>
</dbReference>
<dbReference type="AlphaFoldDB" id="A0A4R3YJE8"/>
<dbReference type="Proteomes" id="UP000295645">
    <property type="component" value="Unassembled WGS sequence"/>
</dbReference>
<dbReference type="InterPro" id="IPR001087">
    <property type="entry name" value="GDSL"/>
</dbReference>
<dbReference type="RefSeq" id="WP_132145847.1">
    <property type="nucleotide sequence ID" value="NZ_SMCS01000007.1"/>
</dbReference>
<dbReference type="PANTHER" id="PTHR45648:SF22">
    <property type="entry name" value="GDSL LIPASE_ACYLHYDROLASE FAMILY PROTEIN (AFU_ORTHOLOGUE AFUA_4G14700)"/>
    <property type="match status" value="1"/>
</dbReference>
<gene>
    <name evidence="3" type="ORF">EC912_10746</name>
</gene>
<evidence type="ECO:0000256" key="2">
    <source>
        <dbReference type="SAM" id="SignalP"/>
    </source>
</evidence>
<dbReference type="SUPFAM" id="SSF52266">
    <property type="entry name" value="SGNH hydrolase"/>
    <property type="match status" value="1"/>
</dbReference>
<reference evidence="3 4" key="1">
    <citation type="submission" date="2019-03" db="EMBL/GenBank/DDBJ databases">
        <title>Above-ground endophytic microbial communities from plants in different locations in the United States.</title>
        <authorList>
            <person name="Frank C."/>
        </authorList>
    </citation>
    <scope>NUCLEOTIDE SEQUENCE [LARGE SCALE GENOMIC DNA]</scope>
    <source>
        <strain evidence="3 4">LP_13_YM</strain>
    </source>
</reference>
<dbReference type="PANTHER" id="PTHR45648">
    <property type="entry name" value="GDSL LIPASE/ACYLHYDROLASE FAMILY PROTEIN (AFU_ORTHOLOGUE AFUA_4G14700)"/>
    <property type="match status" value="1"/>
</dbReference>
<name>A0A4R3YJE8_9GAMM</name>
<dbReference type="OrthoDB" id="5292073at2"/>
<dbReference type="GO" id="GO:0016788">
    <property type="term" value="F:hydrolase activity, acting on ester bonds"/>
    <property type="evidence" value="ECO:0007669"/>
    <property type="project" value="InterPro"/>
</dbReference>
<organism evidence="3 4">
    <name type="scientific">Luteibacter rhizovicinus</name>
    <dbReference type="NCBI Taxonomy" id="242606"/>
    <lineage>
        <taxon>Bacteria</taxon>
        <taxon>Pseudomonadati</taxon>
        <taxon>Pseudomonadota</taxon>
        <taxon>Gammaproteobacteria</taxon>
        <taxon>Lysobacterales</taxon>
        <taxon>Rhodanobacteraceae</taxon>
        <taxon>Luteibacter</taxon>
    </lineage>
</organism>
<dbReference type="Gene3D" id="3.40.50.1110">
    <property type="entry name" value="SGNH hydrolase"/>
    <property type="match status" value="1"/>
</dbReference>
<keyword evidence="4" id="KW-1185">Reference proteome</keyword>
<dbReference type="Pfam" id="PF00657">
    <property type="entry name" value="Lipase_GDSL"/>
    <property type="match status" value="1"/>
</dbReference>
<sequence>MRIANAFALAGIALAFIGTHASANTAATYPSITSEASTTHVRCHYRADMNPASAATDFLFADGEDSTIVGHWQGISVLPGQAMFFTNVSYARLRATCIRTLAEKGIPGELVTVSAADNVDSYNYQIWSMTDSAPGKPVERIVAFGDSLSDSGNVFNASLWKLPGASWFAGRFSNGPVWVEHLAAKTGLPLVTWAVGGAESKDVYVGLINGIGSQVDSYVRYMKHTRDYDVSRTLFTLLIGGNDFVSDDTTAQQALDDQEKALETLANAGATKILIVNLPDLSKAPVFLLRRDDAQTVTDKVDHYNARIGKVTEALAARHGIEVRVVDARSHFDELVATPAKFGFSNVSDSCLDINTPGALNYITRHALREGCDPQRYIFWDTLHPTTRVHELMATWALTYTPPAWGLR</sequence>